<keyword evidence="5 11" id="KW-0444">Lipid biosynthesis</keyword>
<dbReference type="Gene3D" id="3.30.559.10">
    <property type="entry name" value="Chloramphenicol acetyltransferase-like domain"/>
    <property type="match status" value="1"/>
</dbReference>
<dbReference type="InterPro" id="IPR014292">
    <property type="entry name" value="Acyl_transf_WS/DGAT"/>
</dbReference>
<dbReference type="PANTHER" id="PTHR31650:SF1">
    <property type="entry name" value="WAX ESTER SYNTHASE_DIACYLGLYCEROL ACYLTRANSFERASE 4-RELATED"/>
    <property type="match status" value="1"/>
</dbReference>
<dbReference type="InterPro" id="IPR023213">
    <property type="entry name" value="CAT-like_dom_sf"/>
</dbReference>
<evidence type="ECO:0000256" key="4">
    <source>
        <dbReference type="ARBA" id="ARBA00013244"/>
    </source>
</evidence>
<keyword evidence="6 11" id="KW-0808">Transferase</keyword>
<dbReference type="InterPro" id="IPR009721">
    <property type="entry name" value="O-acyltransferase_WSD1_C"/>
</dbReference>
<dbReference type="Gene3D" id="3.30.559.30">
    <property type="entry name" value="Nonribosomal peptide synthetase, condensation domain"/>
    <property type="match status" value="1"/>
</dbReference>
<protein>
    <recommendedName>
        <fullName evidence="4 11">Diacylglycerol O-acyltransferase</fullName>
        <ecNumber evidence="4 11">2.3.1.20</ecNumber>
    </recommendedName>
</protein>
<reference evidence="14 15" key="1">
    <citation type="submission" date="2020-08" db="EMBL/GenBank/DDBJ databases">
        <title>Sequencing the genomes of 1000 actinobacteria strains.</title>
        <authorList>
            <person name="Klenk H.-P."/>
        </authorList>
    </citation>
    <scope>NUCLEOTIDE SEQUENCE [LARGE SCALE GENOMIC DNA]</scope>
    <source>
        <strain evidence="14 15">DSM 44936</strain>
    </source>
</reference>
<organism evidence="14 15">
    <name type="scientific">Sphaerisporangium rubeum</name>
    <dbReference type="NCBI Taxonomy" id="321317"/>
    <lineage>
        <taxon>Bacteria</taxon>
        <taxon>Bacillati</taxon>
        <taxon>Actinomycetota</taxon>
        <taxon>Actinomycetes</taxon>
        <taxon>Streptosporangiales</taxon>
        <taxon>Streptosporangiaceae</taxon>
        <taxon>Sphaerisporangium</taxon>
    </lineage>
</organism>
<sequence>MRQLSALDAQFLHFESDTNVANVAGLSILDGPLGRDELVALVEERAHLVEPLRRRLVTVPFGLDHPYWAEADDIDFDYHVRELALPAPGDDRQLGEQVARLHARRLDRRRPLWEMYLVHGLEGGRTAIYTKIHHAAIDGMYGAGALAALMDLTAVPEPLAVGQSHAPHQDRAPETAEMLLRTAGRLVANPAHLLRFLAEAMPRLDEIPVISLLPGAGPVSRATRWLTRKLGGGVEVPELPRLTVPRTPFNAPVSAHRRFAFAELSLDEVKQIKKTFGVTVNDVVMTLAATAVRRWLVDHDALPDEPLVAGVPFSLRTAGGADAPGNQVTLMITPLDTRIEDPAERLRAVHESMSLIKERFALAPARWLRHLSESMPAALTGLADRAAFGLVAQTSPPINLMVSNVPGPQIPLYICGRRLLAQYPVSVVTDASGGLNITAFSYNGRVAVGIVSCRVLVPDVWNIAGYLSEALEELKALPPPGDRSEQPS</sequence>
<dbReference type="GO" id="GO:0019432">
    <property type="term" value="P:triglyceride biosynthetic process"/>
    <property type="evidence" value="ECO:0007669"/>
    <property type="project" value="UniProtKB-UniPathway"/>
</dbReference>
<evidence type="ECO:0000259" key="12">
    <source>
        <dbReference type="Pfam" id="PF03007"/>
    </source>
</evidence>
<comment type="pathway">
    <text evidence="1 11">Glycerolipid metabolism; triacylglycerol biosynthesis.</text>
</comment>
<dbReference type="InterPro" id="IPR045034">
    <property type="entry name" value="O-acyltransferase_WSD1-like"/>
</dbReference>
<evidence type="ECO:0000256" key="7">
    <source>
        <dbReference type="ARBA" id="ARBA00022798"/>
    </source>
</evidence>
<evidence type="ECO:0000259" key="13">
    <source>
        <dbReference type="Pfam" id="PF06974"/>
    </source>
</evidence>
<evidence type="ECO:0000313" key="14">
    <source>
        <dbReference type="EMBL" id="MBB6472681.1"/>
    </source>
</evidence>
<keyword evidence="7 11" id="KW-0319">Glycerol metabolism</keyword>
<dbReference type="RefSeq" id="WP_184979953.1">
    <property type="nucleotide sequence ID" value="NZ_BAAALO010000030.1"/>
</dbReference>
<keyword evidence="8 11" id="KW-0443">Lipid metabolism</keyword>
<comment type="caution">
    <text evidence="14">The sequence shown here is derived from an EMBL/GenBank/DDBJ whole genome shotgun (WGS) entry which is preliminary data.</text>
</comment>
<dbReference type="Proteomes" id="UP000555564">
    <property type="component" value="Unassembled WGS sequence"/>
</dbReference>
<dbReference type="PANTHER" id="PTHR31650">
    <property type="entry name" value="O-ACYLTRANSFERASE (WSD1-LIKE) FAMILY PROTEIN"/>
    <property type="match status" value="1"/>
</dbReference>
<dbReference type="SUPFAM" id="SSF52777">
    <property type="entry name" value="CoA-dependent acyltransferases"/>
    <property type="match status" value="2"/>
</dbReference>
<dbReference type="GO" id="GO:0051701">
    <property type="term" value="P:biological process involved in interaction with host"/>
    <property type="evidence" value="ECO:0007669"/>
    <property type="project" value="TreeGrafter"/>
</dbReference>
<name>A0A7X0ICM5_9ACTN</name>
<evidence type="ECO:0000313" key="15">
    <source>
        <dbReference type="Proteomes" id="UP000555564"/>
    </source>
</evidence>
<evidence type="ECO:0000256" key="2">
    <source>
        <dbReference type="ARBA" id="ARBA00005189"/>
    </source>
</evidence>
<comment type="similarity">
    <text evidence="3 11">Belongs to the long-chain O-acyltransferase family.</text>
</comment>
<dbReference type="GO" id="GO:0004144">
    <property type="term" value="F:diacylglycerol O-acyltransferase activity"/>
    <property type="evidence" value="ECO:0007669"/>
    <property type="project" value="UniProtKB-EC"/>
</dbReference>
<evidence type="ECO:0000256" key="1">
    <source>
        <dbReference type="ARBA" id="ARBA00004771"/>
    </source>
</evidence>
<proteinExistence type="inferred from homology"/>
<feature type="domain" description="O-acyltransferase WSD1 C-terminal" evidence="13">
    <location>
        <begin position="325"/>
        <end position="475"/>
    </location>
</feature>
<dbReference type="EMBL" id="JACHIU010000001">
    <property type="protein sequence ID" value="MBB6472681.1"/>
    <property type="molecule type" value="Genomic_DNA"/>
</dbReference>
<accession>A0A7X0ICM5</accession>
<dbReference type="Pfam" id="PF03007">
    <property type="entry name" value="WS_DGAT_cat"/>
    <property type="match status" value="1"/>
</dbReference>
<evidence type="ECO:0000256" key="9">
    <source>
        <dbReference type="ARBA" id="ARBA00023315"/>
    </source>
</evidence>
<evidence type="ECO:0000256" key="8">
    <source>
        <dbReference type="ARBA" id="ARBA00023098"/>
    </source>
</evidence>
<evidence type="ECO:0000256" key="3">
    <source>
        <dbReference type="ARBA" id="ARBA00009587"/>
    </source>
</evidence>
<dbReference type="AlphaFoldDB" id="A0A7X0ICM5"/>
<gene>
    <name evidence="14" type="ORF">BJ992_002112</name>
</gene>
<keyword evidence="9 11" id="KW-0012">Acyltransferase</keyword>
<evidence type="ECO:0000256" key="11">
    <source>
        <dbReference type="RuleBase" id="RU361241"/>
    </source>
</evidence>
<dbReference type="InterPro" id="IPR004255">
    <property type="entry name" value="O-acyltransferase_WSD1_N"/>
</dbReference>
<evidence type="ECO:0000256" key="5">
    <source>
        <dbReference type="ARBA" id="ARBA00022516"/>
    </source>
</evidence>
<comment type="catalytic activity">
    <reaction evidence="10 11">
        <text>an acyl-CoA + a 1,2-diacyl-sn-glycerol = a triacyl-sn-glycerol + CoA</text>
        <dbReference type="Rhea" id="RHEA:10868"/>
        <dbReference type="ChEBI" id="CHEBI:17815"/>
        <dbReference type="ChEBI" id="CHEBI:57287"/>
        <dbReference type="ChEBI" id="CHEBI:58342"/>
        <dbReference type="ChEBI" id="CHEBI:64615"/>
        <dbReference type="EC" id="2.3.1.20"/>
    </reaction>
</comment>
<comment type="pathway">
    <text evidence="2">Lipid metabolism.</text>
</comment>
<keyword evidence="15" id="KW-1185">Reference proteome</keyword>
<evidence type="ECO:0000256" key="6">
    <source>
        <dbReference type="ARBA" id="ARBA00022679"/>
    </source>
</evidence>
<evidence type="ECO:0000256" key="10">
    <source>
        <dbReference type="ARBA" id="ARBA00048109"/>
    </source>
</evidence>
<dbReference type="NCBIfam" id="TIGR02946">
    <property type="entry name" value="acyl_WS_DGAT"/>
    <property type="match status" value="1"/>
</dbReference>
<dbReference type="UniPathway" id="UPA00282"/>
<feature type="domain" description="O-acyltransferase WSD1-like N-terminal" evidence="12">
    <location>
        <begin position="4"/>
        <end position="284"/>
    </location>
</feature>
<dbReference type="GO" id="GO:0001666">
    <property type="term" value="P:response to hypoxia"/>
    <property type="evidence" value="ECO:0007669"/>
    <property type="project" value="TreeGrafter"/>
</dbReference>
<dbReference type="Pfam" id="PF06974">
    <property type="entry name" value="WS_DGAT_C"/>
    <property type="match status" value="1"/>
</dbReference>
<dbReference type="GO" id="GO:0006071">
    <property type="term" value="P:glycerol metabolic process"/>
    <property type="evidence" value="ECO:0007669"/>
    <property type="project" value="UniProtKB-KW"/>
</dbReference>
<dbReference type="GO" id="GO:0005886">
    <property type="term" value="C:plasma membrane"/>
    <property type="evidence" value="ECO:0007669"/>
    <property type="project" value="TreeGrafter"/>
</dbReference>
<dbReference type="GO" id="GO:0071731">
    <property type="term" value="P:response to nitric oxide"/>
    <property type="evidence" value="ECO:0007669"/>
    <property type="project" value="TreeGrafter"/>
</dbReference>
<dbReference type="EC" id="2.3.1.20" evidence="4 11"/>